<evidence type="ECO:0000313" key="2">
    <source>
        <dbReference type="EMBL" id="KNE65214.1"/>
    </source>
</evidence>
<feature type="region of interest" description="Disordered" evidence="1">
    <location>
        <begin position="1"/>
        <end position="101"/>
    </location>
</feature>
<dbReference type="EMBL" id="GG745346">
    <property type="protein sequence ID" value="KNE65214.1"/>
    <property type="molecule type" value="Genomic_DNA"/>
</dbReference>
<feature type="region of interest" description="Disordered" evidence="1">
    <location>
        <begin position="183"/>
        <end position="226"/>
    </location>
</feature>
<name>A0A0L0SS76_ALLM3</name>
<sequence>MTKSSQAMSYRSIDSRPPHAPVLNDENAVASSRAASRGMRATTPPTGPIKPGQAPQLYQQKLPFGAAAKAAEKTGQSESRTATRASATPSPFLSTGTASQSESVHTVDALRQELAEVHALADILRSQLAVAIDERERLHMALFEEQDIAREWQQLAADAIAENDALRAGLEEAGIDADAVVAAAKQAREAGTDGADGDAESRGASPDGGAAAEMDGDGKGEELVSG</sequence>
<dbReference type="VEuPathDB" id="FungiDB:AMAG_10861"/>
<accession>A0A0L0SS76</accession>
<organism evidence="2 3">
    <name type="scientific">Allomyces macrogynus (strain ATCC 38327)</name>
    <name type="common">Allomyces javanicus var. macrogynus</name>
    <dbReference type="NCBI Taxonomy" id="578462"/>
    <lineage>
        <taxon>Eukaryota</taxon>
        <taxon>Fungi</taxon>
        <taxon>Fungi incertae sedis</taxon>
        <taxon>Blastocladiomycota</taxon>
        <taxon>Blastocladiomycetes</taxon>
        <taxon>Blastocladiales</taxon>
        <taxon>Blastocladiaceae</taxon>
        <taxon>Allomyces</taxon>
    </lineage>
</organism>
<reference evidence="3" key="2">
    <citation type="submission" date="2009-11" db="EMBL/GenBank/DDBJ databases">
        <title>The Genome Sequence of Allomyces macrogynus strain ATCC 38327.</title>
        <authorList>
            <consortium name="The Broad Institute Genome Sequencing Platform"/>
            <person name="Russ C."/>
            <person name="Cuomo C."/>
            <person name="Shea T."/>
            <person name="Young S.K."/>
            <person name="Zeng Q."/>
            <person name="Koehrsen M."/>
            <person name="Haas B."/>
            <person name="Borodovsky M."/>
            <person name="Guigo R."/>
            <person name="Alvarado L."/>
            <person name="Berlin A."/>
            <person name="Borenstein D."/>
            <person name="Chen Z."/>
            <person name="Engels R."/>
            <person name="Freedman E."/>
            <person name="Gellesch M."/>
            <person name="Goldberg J."/>
            <person name="Griggs A."/>
            <person name="Gujja S."/>
            <person name="Heiman D."/>
            <person name="Hepburn T."/>
            <person name="Howarth C."/>
            <person name="Jen D."/>
            <person name="Larson L."/>
            <person name="Lewis B."/>
            <person name="Mehta T."/>
            <person name="Park D."/>
            <person name="Pearson M."/>
            <person name="Roberts A."/>
            <person name="Saif S."/>
            <person name="Shenoy N."/>
            <person name="Sisk P."/>
            <person name="Stolte C."/>
            <person name="Sykes S."/>
            <person name="Walk T."/>
            <person name="White J."/>
            <person name="Yandava C."/>
            <person name="Burger G."/>
            <person name="Gray M.W."/>
            <person name="Holland P.W.H."/>
            <person name="King N."/>
            <person name="Lang F.B.F."/>
            <person name="Roger A.J."/>
            <person name="Ruiz-Trillo I."/>
            <person name="Lander E."/>
            <person name="Nusbaum C."/>
        </authorList>
    </citation>
    <scope>NUCLEOTIDE SEQUENCE [LARGE SCALE GENOMIC DNA]</scope>
    <source>
        <strain evidence="3">ATCC 38327</strain>
    </source>
</reference>
<feature type="compositionally biased region" description="Low complexity" evidence="1">
    <location>
        <begin position="28"/>
        <end position="41"/>
    </location>
</feature>
<feature type="compositionally biased region" description="Polar residues" evidence="1">
    <location>
        <begin position="74"/>
        <end position="101"/>
    </location>
</feature>
<evidence type="ECO:0000313" key="3">
    <source>
        <dbReference type="Proteomes" id="UP000054350"/>
    </source>
</evidence>
<keyword evidence="3" id="KW-1185">Reference proteome</keyword>
<dbReference type="AlphaFoldDB" id="A0A0L0SS76"/>
<feature type="compositionally biased region" description="Basic and acidic residues" evidence="1">
    <location>
        <begin position="216"/>
        <end position="226"/>
    </location>
</feature>
<protein>
    <submittedName>
        <fullName evidence="2">Uncharacterized protein</fullName>
    </submittedName>
</protein>
<dbReference type="Proteomes" id="UP000054350">
    <property type="component" value="Unassembled WGS sequence"/>
</dbReference>
<gene>
    <name evidence="2" type="ORF">AMAG_10861</name>
</gene>
<dbReference type="OrthoDB" id="10430056at2759"/>
<evidence type="ECO:0000256" key="1">
    <source>
        <dbReference type="SAM" id="MobiDB-lite"/>
    </source>
</evidence>
<proteinExistence type="predicted"/>
<reference evidence="2 3" key="1">
    <citation type="submission" date="2009-11" db="EMBL/GenBank/DDBJ databases">
        <title>Annotation of Allomyces macrogynus ATCC 38327.</title>
        <authorList>
            <consortium name="The Broad Institute Genome Sequencing Platform"/>
            <person name="Russ C."/>
            <person name="Cuomo C."/>
            <person name="Burger G."/>
            <person name="Gray M.W."/>
            <person name="Holland P.W.H."/>
            <person name="King N."/>
            <person name="Lang F.B.F."/>
            <person name="Roger A.J."/>
            <person name="Ruiz-Trillo I."/>
            <person name="Young S.K."/>
            <person name="Zeng Q."/>
            <person name="Gargeya S."/>
            <person name="Fitzgerald M."/>
            <person name="Haas B."/>
            <person name="Abouelleil A."/>
            <person name="Alvarado L."/>
            <person name="Arachchi H.M."/>
            <person name="Berlin A."/>
            <person name="Chapman S.B."/>
            <person name="Gearin G."/>
            <person name="Goldberg J."/>
            <person name="Griggs A."/>
            <person name="Gujja S."/>
            <person name="Hansen M."/>
            <person name="Heiman D."/>
            <person name="Howarth C."/>
            <person name="Larimer J."/>
            <person name="Lui A."/>
            <person name="MacDonald P.J.P."/>
            <person name="McCowen C."/>
            <person name="Montmayeur A."/>
            <person name="Murphy C."/>
            <person name="Neiman D."/>
            <person name="Pearson M."/>
            <person name="Priest M."/>
            <person name="Roberts A."/>
            <person name="Saif S."/>
            <person name="Shea T."/>
            <person name="Sisk P."/>
            <person name="Stolte C."/>
            <person name="Sykes S."/>
            <person name="Wortman J."/>
            <person name="Nusbaum C."/>
            <person name="Birren B."/>
        </authorList>
    </citation>
    <scope>NUCLEOTIDE SEQUENCE [LARGE SCALE GENOMIC DNA]</scope>
    <source>
        <strain evidence="2 3">ATCC 38327</strain>
    </source>
</reference>